<dbReference type="PANTHER" id="PTHR30400">
    <property type="entry name" value="MONOFUNCTIONAL BIOSYNTHETIC PEPTIDOGLYCAN TRANSGLYCOSYLASE"/>
    <property type="match status" value="1"/>
</dbReference>
<comment type="catalytic activity">
    <reaction evidence="11">
        <text>[GlcNAc-(1-&gt;4)-Mur2Ac(oyl-L-Ala-gamma-D-Glu-L-Lys-D-Ala-D-Ala)](n)-di-trans,octa-cis-undecaprenyl diphosphate + beta-D-GlcNAc-(1-&gt;4)-Mur2Ac(oyl-L-Ala-gamma-D-Glu-L-Lys-D-Ala-D-Ala)-di-trans,octa-cis-undecaprenyl diphosphate = [GlcNAc-(1-&gt;4)-Mur2Ac(oyl-L-Ala-gamma-D-Glu-L-Lys-D-Ala-D-Ala)](n+1)-di-trans,octa-cis-undecaprenyl diphosphate + di-trans,octa-cis-undecaprenyl diphosphate + H(+)</text>
        <dbReference type="Rhea" id="RHEA:23708"/>
        <dbReference type="Rhea" id="RHEA-COMP:9602"/>
        <dbReference type="Rhea" id="RHEA-COMP:9603"/>
        <dbReference type="ChEBI" id="CHEBI:15378"/>
        <dbReference type="ChEBI" id="CHEBI:58405"/>
        <dbReference type="ChEBI" id="CHEBI:60033"/>
        <dbReference type="ChEBI" id="CHEBI:78435"/>
        <dbReference type="EC" id="2.4.99.28"/>
    </reaction>
</comment>
<dbReference type="Proteomes" id="UP000199581">
    <property type="component" value="Unassembled WGS sequence"/>
</dbReference>
<dbReference type="GO" id="GO:0016763">
    <property type="term" value="F:pentosyltransferase activity"/>
    <property type="evidence" value="ECO:0007669"/>
    <property type="project" value="InterPro"/>
</dbReference>
<keyword evidence="7 11" id="KW-0573">Peptidoglycan synthesis</keyword>
<evidence type="ECO:0000256" key="5">
    <source>
        <dbReference type="ARBA" id="ARBA00022692"/>
    </source>
</evidence>
<dbReference type="SUPFAM" id="SSF53955">
    <property type="entry name" value="Lysozyme-like"/>
    <property type="match status" value="1"/>
</dbReference>
<name>A0A8G2FD20_DESNO</name>
<comment type="subcellular location">
    <subcellularLocation>
        <location evidence="11">Cell membrane</location>
        <topology evidence="11">Single-pass membrane protein</topology>
    </subcellularLocation>
</comment>
<proteinExistence type="inferred from homology"/>
<organism evidence="14 15">
    <name type="scientific">Desulfomicrobium norvegicum (strain DSM 1741 / NCIMB 8310)</name>
    <name type="common">Desulfovibrio baculatus (strain Norway 4)</name>
    <name type="synonym">Desulfovibrio desulfuricans (strain Norway 4)</name>
    <dbReference type="NCBI Taxonomy" id="52561"/>
    <lineage>
        <taxon>Bacteria</taxon>
        <taxon>Pseudomonadati</taxon>
        <taxon>Thermodesulfobacteriota</taxon>
        <taxon>Desulfovibrionia</taxon>
        <taxon>Desulfovibrionales</taxon>
        <taxon>Desulfomicrobiaceae</taxon>
        <taxon>Desulfomicrobium</taxon>
    </lineage>
</organism>
<keyword evidence="4 11" id="KW-0808">Transferase</keyword>
<evidence type="ECO:0000313" key="15">
    <source>
        <dbReference type="Proteomes" id="UP000199581"/>
    </source>
</evidence>
<dbReference type="OrthoDB" id="9766909at2"/>
<keyword evidence="2" id="KW-0997">Cell inner membrane</keyword>
<dbReference type="EC" id="2.4.99.28" evidence="11"/>
<evidence type="ECO:0000256" key="7">
    <source>
        <dbReference type="ARBA" id="ARBA00022984"/>
    </source>
</evidence>
<gene>
    <name evidence="11" type="primary">mtgA</name>
    <name evidence="14" type="ORF">SAMN05421830_101687</name>
</gene>
<accession>A0A8G2FD20</accession>
<dbReference type="PANTHER" id="PTHR30400:SF0">
    <property type="entry name" value="BIOSYNTHETIC PEPTIDOGLYCAN TRANSGLYCOSYLASE"/>
    <property type="match status" value="1"/>
</dbReference>
<dbReference type="EMBL" id="FOTO01000001">
    <property type="protein sequence ID" value="SFL34110.1"/>
    <property type="molecule type" value="Genomic_DNA"/>
</dbReference>
<dbReference type="InterPro" id="IPR023346">
    <property type="entry name" value="Lysozyme-like_dom_sf"/>
</dbReference>
<keyword evidence="9 11" id="KW-0472">Membrane</keyword>
<dbReference type="GO" id="GO:0009274">
    <property type="term" value="C:peptidoglycan-based cell wall"/>
    <property type="evidence" value="ECO:0007669"/>
    <property type="project" value="InterPro"/>
</dbReference>
<evidence type="ECO:0000256" key="10">
    <source>
        <dbReference type="ARBA" id="ARBA00023316"/>
    </source>
</evidence>
<evidence type="ECO:0000256" key="12">
    <source>
        <dbReference type="SAM" id="MobiDB-lite"/>
    </source>
</evidence>
<dbReference type="InterPro" id="IPR036950">
    <property type="entry name" value="PBP_transglycosylase"/>
</dbReference>
<comment type="function">
    <text evidence="11">Peptidoglycan polymerase that catalyzes glycan chain elongation from lipid-linked precursors.</text>
</comment>
<evidence type="ECO:0000256" key="6">
    <source>
        <dbReference type="ARBA" id="ARBA00022960"/>
    </source>
</evidence>
<dbReference type="AlphaFoldDB" id="A0A8G2FD20"/>
<evidence type="ECO:0000256" key="4">
    <source>
        <dbReference type="ARBA" id="ARBA00022679"/>
    </source>
</evidence>
<evidence type="ECO:0000256" key="1">
    <source>
        <dbReference type="ARBA" id="ARBA00022475"/>
    </source>
</evidence>
<evidence type="ECO:0000256" key="11">
    <source>
        <dbReference type="HAMAP-Rule" id="MF_00766"/>
    </source>
</evidence>
<feature type="compositionally biased region" description="Polar residues" evidence="12">
    <location>
        <begin position="16"/>
        <end position="26"/>
    </location>
</feature>
<reference evidence="14 15" key="1">
    <citation type="submission" date="2016-10" db="EMBL/GenBank/DDBJ databases">
        <authorList>
            <person name="Varghese N."/>
            <person name="Submissions S."/>
        </authorList>
    </citation>
    <scope>NUCLEOTIDE SEQUENCE [LARGE SCALE GENOMIC DNA]</scope>
    <source>
        <strain evidence="14 15">DSM 1741</strain>
    </source>
</reference>
<comment type="pathway">
    <text evidence="11">Cell wall biogenesis; peptidoglycan biosynthesis.</text>
</comment>
<protein>
    <recommendedName>
        <fullName evidence="11">Biosynthetic peptidoglycan transglycosylase</fullName>
        <ecNumber evidence="11">2.4.99.28</ecNumber>
    </recommendedName>
    <alternativeName>
        <fullName evidence="11">Glycan polymerase</fullName>
    </alternativeName>
    <alternativeName>
        <fullName evidence="11">Peptidoglycan glycosyltransferase MtgA</fullName>
        <shortName evidence="11">PGT</shortName>
    </alternativeName>
</protein>
<comment type="similarity">
    <text evidence="11">Belongs to the glycosyltransferase 51 family.</text>
</comment>
<sequence length="268" mass="29502">MAGYAALHFKFTSSNMARKTTTSSPRRAQPRTAAKKHAASGGALRRVLQVAGWILPGIVAVILILRFVPPPTSAFIITSQVERMLGMASGPAVMHEWTPMRRIPRHMALAVVAAEDQNFPNHFGFDVDAIARAVEHNKKSQGVRGASTISQQTAKNLFLWSGRSYVRKALEAGLTVLIELLWSKDRILEVYLNIAEFGDGTYGVGAAAKRFFGKTPAGLTTREAALLASVLPNPKRFSAARPSSYLRQRAQWVQTQMKQLGPNHIDWR</sequence>
<dbReference type="NCBIfam" id="TIGR02070">
    <property type="entry name" value="mono_pep_trsgly"/>
    <property type="match status" value="1"/>
</dbReference>
<keyword evidence="5 11" id="KW-0812">Transmembrane</keyword>
<evidence type="ECO:0000259" key="13">
    <source>
        <dbReference type="Pfam" id="PF00912"/>
    </source>
</evidence>
<dbReference type="Pfam" id="PF00912">
    <property type="entry name" value="Transgly"/>
    <property type="match status" value="1"/>
</dbReference>
<dbReference type="InterPro" id="IPR011812">
    <property type="entry name" value="Pep_trsgly"/>
</dbReference>
<keyword evidence="6 11" id="KW-0133">Cell shape</keyword>
<dbReference type="GO" id="GO:0008360">
    <property type="term" value="P:regulation of cell shape"/>
    <property type="evidence" value="ECO:0007669"/>
    <property type="project" value="UniProtKB-KW"/>
</dbReference>
<dbReference type="InterPro" id="IPR001264">
    <property type="entry name" value="Glyco_trans_51"/>
</dbReference>
<evidence type="ECO:0000256" key="3">
    <source>
        <dbReference type="ARBA" id="ARBA00022676"/>
    </source>
</evidence>
<feature type="domain" description="Glycosyl transferase family 51" evidence="13">
    <location>
        <begin position="93"/>
        <end position="258"/>
    </location>
</feature>
<evidence type="ECO:0000256" key="9">
    <source>
        <dbReference type="ARBA" id="ARBA00023136"/>
    </source>
</evidence>
<feature type="region of interest" description="Disordered" evidence="12">
    <location>
        <begin position="16"/>
        <end position="37"/>
    </location>
</feature>
<evidence type="ECO:0000256" key="8">
    <source>
        <dbReference type="ARBA" id="ARBA00022989"/>
    </source>
</evidence>
<evidence type="ECO:0000313" key="14">
    <source>
        <dbReference type="EMBL" id="SFL34110.1"/>
    </source>
</evidence>
<dbReference type="HAMAP" id="MF_00766">
    <property type="entry name" value="PGT_MtgA"/>
    <property type="match status" value="1"/>
</dbReference>
<dbReference type="UniPathway" id="UPA00219"/>
<dbReference type="GO" id="GO:0005886">
    <property type="term" value="C:plasma membrane"/>
    <property type="evidence" value="ECO:0007669"/>
    <property type="project" value="UniProtKB-SubCell"/>
</dbReference>
<dbReference type="GO" id="GO:0009252">
    <property type="term" value="P:peptidoglycan biosynthetic process"/>
    <property type="evidence" value="ECO:0007669"/>
    <property type="project" value="UniProtKB-UniRule"/>
</dbReference>
<keyword evidence="15" id="KW-1185">Reference proteome</keyword>
<dbReference type="Gene3D" id="1.10.3810.10">
    <property type="entry name" value="Biosynthetic peptidoglycan transglycosylase-like"/>
    <property type="match status" value="1"/>
</dbReference>
<evidence type="ECO:0000256" key="2">
    <source>
        <dbReference type="ARBA" id="ARBA00022519"/>
    </source>
</evidence>
<keyword evidence="8 11" id="KW-1133">Transmembrane helix</keyword>
<comment type="caution">
    <text evidence="14">The sequence shown here is derived from an EMBL/GenBank/DDBJ whole genome shotgun (WGS) entry which is preliminary data.</text>
</comment>
<keyword evidence="1 11" id="KW-1003">Cell membrane</keyword>
<feature type="transmembrane region" description="Helical" evidence="11">
    <location>
        <begin position="50"/>
        <end position="68"/>
    </location>
</feature>
<dbReference type="GO" id="GO:0071555">
    <property type="term" value="P:cell wall organization"/>
    <property type="evidence" value="ECO:0007669"/>
    <property type="project" value="UniProtKB-KW"/>
</dbReference>
<dbReference type="GO" id="GO:0008955">
    <property type="term" value="F:peptidoglycan glycosyltransferase activity"/>
    <property type="evidence" value="ECO:0007669"/>
    <property type="project" value="UniProtKB-UniRule"/>
</dbReference>
<keyword evidence="3 11" id="KW-0328">Glycosyltransferase</keyword>
<keyword evidence="10 11" id="KW-0961">Cell wall biogenesis/degradation</keyword>